<sequence>MRPRKLSREQLLIQSALCFKQHGYTGASINLLAQACRLSKAAFYYDFSSKDGLLYQILELMHQQLNRSIFQQLRQQHSCPASAYPQIHSTAVQFFSFGGIGCLAGILSAELPNLPEQIQEKLAAIFQDWEQAFYLFFCQCMTAAQARTWAKMSVADYEGAILMSRIRPEISYLDFLQQRILEHLNTAEH</sequence>
<evidence type="ECO:0000256" key="2">
    <source>
        <dbReference type="ARBA" id="ARBA00023125"/>
    </source>
</evidence>
<dbReference type="SUPFAM" id="SSF48498">
    <property type="entry name" value="Tetracyclin repressor-like, C-terminal domain"/>
    <property type="match status" value="1"/>
</dbReference>
<dbReference type="InterPro" id="IPR009057">
    <property type="entry name" value="Homeodomain-like_sf"/>
</dbReference>
<dbReference type="PROSITE" id="PS50977">
    <property type="entry name" value="HTH_TETR_2"/>
    <property type="match status" value="1"/>
</dbReference>
<evidence type="ECO:0000313" key="7">
    <source>
        <dbReference type="Proteomes" id="UP000076276"/>
    </source>
</evidence>
<evidence type="ECO:0000256" key="3">
    <source>
        <dbReference type="ARBA" id="ARBA00023163"/>
    </source>
</evidence>
<dbReference type="PANTHER" id="PTHR47506:SF7">
    <property type="entry name" value="TRANSCRIPTIONAL REGULATORY PROTEIN"/>
    <property type="match status" value="1"/>
</dbReference>
<comment type="caution">
    <text evidence="6">The sequence shown here is derived from an EMBL/GenBank/DDBJ whole genome shotgun (WGS) entry which is preliminary data.</text>
</comment>
<accession>A0A151Y6N2</accession>
<keyword evidence="7" id="KW-1185">Reference proteome</keyword>
<dbReference type="RefSeq" id="WP_067665457.1">
    <property type="nucleotide sequence ID" value="NZ_CBCSIK010000001.1"/>
</dbReference>
<dbReference type="Pfam" id="PF21993">
    <property type="entry name" value="TetR_C_13_2"/>
    <property type="match status" value="1"/>
</dbReference>
<evidence type="ECO:0000256" key="4">
    <source>
        <dbReference type="PROSITE-ProRule" id="PRU00335"/>
    </source>
</evidence>
<dbReference type="InterPro" id="IPR001647">
    <property type="entry name" value="HTH_TetR"/>
</dbReference>
<evidence type="ECO:0000259" key="5">
    <source>
        <dbReference type="PROSITE" id="PS50977"/>
    </source>
</evidence>
<dbReference type="InterPro" id="IPR036271">
    <property type="entry name" value="Tet_transcr_reg_TetR-rel_C_sf"/>
</dbReference>
<keyword evidence="3" id="KW-0804">Transcription</keyword>
<dbReference type="SUPFAM" id="SSF46689">
    <property type="entry name" value="Homeodomain-like"/>
    <property type="match status" value="1"/>
</dbReference>
<dbReference type="GO" id="GO:0003677">
    <property type="term" value="F:DNA binding"/>
    <property type="evidence" value="ECO:0007669"/>
    <property type="project" value="UniProtKB-UniRule"/>
</dbReference>
<dbReference type="Proteomes" id="UP000076276">
    <property type="component" value="Unassembled WGS sequence"/>
</dbReference>
<evidence type="ECO:0000256" key="1">
    <source>
        <dbReference type="ARBA" id="ARBA00023015"/>
    </source>
</evidence>
<keyword evidence="1" id="KW-0805">Transcription regulation</keyword>
<dbReference type="STRING" id="1806892.AZH43_00950"/>
<name>A0A151Y6N2_9GAMM</name>
<keyword evidence="2 4" id="KW-0238">DNA-binding</keyword>
<dbReference type="Gene3D" id="1.10.357.10">
    <property type="entry name" value="Tetracycline Repressor, domain 2"/>
    <property type="match status" value="1"/>
</dbReference>
<dbReference type="EMBL" id="LUAW01000001">
    <property type="protein sequence ID" value="KYQ73712.1"/>
    <property type="molecule type" value="Genomic_DNA"/>
</dbReference>
<feature type="DNA-binding region" description="H-T-H motif" evidence="4">
    <location>
        <begin position="28"/>
        <end position="47"/>
    </location>
</feature>
<reference evidence="6 7" key="1">
    <citation type="submission" date="2016-03" db="EMBL/GenBank/DDBJ databases">
        <title>Acinetobacter genomospecies 28 strain ANC 4149.</title>
        <authorList>
            <person name="Radolfova-Krizova L."/>
            <person name="Nemec A."/>
        </authorList>
    </citation>
    <scope>NUCLEOTIDE SEQUENCE [LARGE SCALE GENOMIC DNA]</scope>
    <source>
        <strain evidence="6 7">ANC 4149</strain>
    </source>
</reference>
<dbReference type="AlphaFoldDB" id="A0A151Y6N2"/>
<gene>
    <name evidence="6" type="ORF">AZH43_00950</name>
</gene>
<dbReference type="OrthoDB" id="9809772at2"/>
<protein>
    <recommendedName>
        <fullName evidence="5">HTH tetR-type domain-containing protein</fullName>
    </recommendedName>
</protein>
<dbReference type="Pfam" id="PF00440">
    <property type="entry name" value="TetR_N"/>
    <property type="match status" value="1"/>
</dbReference>
<feature type="domain" description="HTH tetR-type" evidence="5">
    <location>
        <begin position="5"/>
        <end position="65"/>
    </location>
</feature>
<organism evidence="6 7">
    <name type="scientific">Acinetobacter pragensis</name>
    <dbReference type="NCBI Taxonomy" id="1806892"/>
    <lineage>
        <taxon>Bacteria</taxon>
        <taxon>Pseudomonadati</taxon>
        <taxon>Pseudomonadota</taxon>
        <taxon>Gammaproteobacteria</taxon>
        <taxon>Moraxellales</taxon>
        <taxon>Moraxellaceae</taxon>
        <taxon>Acinetobacter</taxon>
    </lineage>
</organism>
<evidence type="ECO:0000313" key="6">
    <source>
        <dbReference type="EMBL" id="KYQ73712.1"/>
    </source>
</evidence>
<dbReference type="InterPro" id="IPR054156">
    <property type="entry name" value="YxaF_TetR_C"/>
</dbReference>
<dbReference type="PANTHER" id="PTHR47506">
    <property type="entry name" value="TRANSCRIPTIONAL REGULATORY PROTEIN"/>
    <property type="match status" value="1"/>
</dbReference>
<proteinExistence type="predicted"/>